<comment type="similarity">
    <text evidence="1">Belongs to the sulfatase family.</text>
</comment>
<evidence type="ECO:0000256" key="1">
    <source>
        <dbReference type="ARBA" id="ARBA00008779"/>
    </source>
</evidence>
<dbReference type="Pfam" id="PF01663">
    <property type="entry name" value="Phosphodiest"/>
    <property type="match status" value="1"/>
</dbReference>
<keyword evidence="6" id="KW-0378">Hydrolase</keyword>
<evidence type="ECO:0000313" key="6">
    <source>
        <dbReference type="EMBL" id="MZP28736.1"/>
    </source>
</evidence>
<dbReference type="RefSeq" id="WP_161254784.1">
    <property type="nucleotide sequence ID" value="NZ_WXEY01000002.1"/>
</dbReference>
<dbReference type="Proteomes" id="UP000463470">
    <property type="component" value="Unassembled WGS sequence"/>
</dbReference>
<gene>
    <name evidence="6" type="ORF">GTO91_03300</name>
</gene>
<feature type="signal peptide" evidence="4">
    <location>
        <begin position="1"/>
        <end position="29"/>
    </location>
</feature>
<organism evidence="6 7">
    <name type="scientific">Heliomicrobium undosum</name>
    <dbReference type="NCBI Taxonomy" id="121734"/>
    <lineage>
        <taxon>Bacteria</taxon>
        <taxon>Bacillati</taxon>
        <taxon>Bacillota</taxon>
        <taxon>Clostridia</taxon>
        <taxon>Eubacteriales</taxon>
        <taxon>Heliobacteriaceae</taxon>
        <taxon>Heliomicrobium</taxon>
    </lineage>
</organism>
<dbReference type="PANTHER" id="PTHR42693:SF33">
    <property type="entry name" value="ARYLSULFATASE"/>
    <property type="match status" value="1"/>
</dbReference>
<dbReference type="SUPFAM" id="SSF53649">
    <property type="entry name" value="Alkaline phosphatase-like"/>
    <property type="match status" value="1"/>
</dbReference>
<comment type="caution">
    <text evidence="6">The sequence shown here is derived from an EMBL/GenBank/DDBJ whole genome shotgun (WGS) entry which is preliminary data.</text>
</comment>
<feature type="domain" description="Sulfatase N-terminal" evidence="5">
    <location>
        <begin position="193"/>
        <end position="286"/>
    </location>
</feature>
<dbReference type="GO" id="GO:0016740">
    <property type="term" value="F:transferase activity"/>
    <property type="evidence" value="ECO:0007669"/>
    <property type="project" value="UniProtKB-KW"/>
</dbReference>
<protein>
    <submittedName>
        <fullName evidence="6">Sulfatase-like hydrolase/transferase</fullName>
    </submittedName>
</protein>
<evidence type="ECO:0000256" key="4">
    <source>
        <dbReference type="SAM" id="SignalP"/>
    </source>
</evidence>
<keyword evidence="3" id="KW-0472">Membrane</keyword>
<evidence type="ECO:0000259" key="5">
    <source>
        <dbReference type="Pfam" id="PF00884"/>
    </source>
</evidence>
<keyword evidence="4" id="KW-0732">Signal</keyword>
<reference evidence="6 7" key="1">
    <citation type="submission" date="2020-01" db="EMBL/GenBank/DDBJ databases">
        <title>Whole-genome sequence of Heliobacterium undosum DSM 13378.</title>
        <authorList>
            <person name="Kyndt J.A."/>
            <person name="Meyer T.E."/>
        </authorList>
    </citation>
    <scope>NUCLEOTIDE SEQUENCE [LARGE SCALE GENOMIC DNA]</scope>
    <source>
        <strain evidence="6 7">DSM 13378</strain>
    </source>
</reference>
<keyword evidence="3" id="KW-1133">Transmembrane helix</keyword>
<evidence type="ECO:0000256" key="2">
    <source>
        <dbReference type="SAM" id="Coils"/>
    </source>
</evidence>
<dbReference type="Pfam" id="PF00884">
    <property type="entry name" value="Sulfatase"/>
    <property type="match status" value="1"/>
</dbReference>
<dbReference type="OrthoDB" id="1956004at2"/>
<sequence>MRPLFHRWRHMVLLLSMLLFFQNTGVALADPETPPLEDKSQRPVKHVLIMVMSGVGMDALLHTHAPAFHDVSKEAVKVEQAVAVYPPANPPALASLATGATPLRHGMLKPLQPLQAETIFQVWQAQGQQTLLVASAEEDVKPLAPGFRQKVFLRDGAAKALTDQAVEQWKANKPFATLVVFSDPARASKKEGPYSQGHLRAISEVDQQIARWIRTIKEAGLYEDTLIVITADHGLAPRGSDRTDKSVDRELVVPLLLRGPKLKTAVTLPPAGTVDVATTLAQLTGVRRPAQAEGDVLWNAMLPGAEVSQEGLYDRRVKDLSQRNLELSRSAFQLAEDKMNIDSRVENLQEQKRQMQTFTEEKEQVITALEEKVSWLRYLIGAIIVLAIIGFIVEYWLLRKRFLLFS</sequence>
<feature type="chain" id="PRO_5032741456" evidence="4">
    <location>
        <begin position="30"/>
        <end position="406"/>
    </location>
</feature>
<dbReference type="InterPro" id="IPR002591">
    <property type="entry name" value="Phosphodiest/P_Trfase"/>
</dbReference>
<dbReference type="InterPro" id="IPR050738">
    <property type="entry name" value="Sulfatase"/>
</dbReference>
<dbReference type="InterPro" id="IPR000917">
    <property type="entry name" value="Sulfatase_N"/>
</dbReference>
<feature type="transmembrane region" description="Helical" evidence="3">
    <location>
        <begin position="375"/>
        <end position="398"/>
    </location>
</feature>
<keyword evidence="3" id="KW-0812">Transmembrane</keyword>
<keyword evidence="7" id="KW-1185">Reference proteome</keyword>
<proteinExistence type="inferred from homology"/>
<dbReference type="PANTHER" id="PTHR42693">
    <property type="entry name" value="ARYLSULFATASE FAMILY MEMBER"/>
    <property type="match status" value="1"/>
</dbReference>
<keyword evidence="2" id="KW-0175">Coiled coil</keyword>
<dbReference type="GO" id="GO:0004065">
    <property type="term" value="F:arylsulfatase activity"/>
    <property type="evidence" value="ECO:0007669"/>
    <property type="project" value="TreeGrafter"/>
</dbReference>
<dbReference type="InterPro" id="IPR017850">
    <property type="entry name" value="Alkaline_phosphatase_core_sf"/>
</dbReference>
<accession>A0A845KZS4</accession>
<name>A0A845KZS4_9FIRM</name>
<feature type="coiled-coil region" evidence="2">
    <location>
        <begin position="341"/>
        <end position="368"/>
    </location>
</feature>
<dbReference type="EMBL" id="WXEY01000002">
    <property type="protein sequence ID" value="MZP28736.1"/>
    <property type="molecule type" value="Genomic_DNA"/>
</dbReference>
<keyword evidence="6" id="KW-0808">Transferase</keyword>
<dbReference type="Gene3D" id="3.40.720.10">
    <property type="entry name" value="Alkaline Phosphatase, subunit A"/>
    <property type="match status" value="1"/>
</dbReference>
<evidence type="ECO:0000256" key="3">
    <source>
        <dbReference type="SAM" id="Phobius"/>
    </source>
</evidence>
<dbReference type="AlphaFoldDB" id="A0A845KZS4"/>
<evidence type="ECO:0000313" key="7">
    <source>
        <dbReference type="Proteomes" id="UP000463470"/>
    </source>
</evidence>